<evidence type="ECO:0000256" key="12">
    <source>
        <dbReference type="ARBA" id="ARBA00044774"/>
    </source>
</evidence>
<reference evidence="15 16" key="1">
    <citation type="submission" date="2018-10" db="EMBL/GenBank/DDBJ databases">
        <title>Phylogenomics of Brevibacillus.</title>
        <authorList>
            <person name="Dunlap C."/>
        </authorList>
    </citation>
    <scope>NUCLEOTIDE SEQUENCE [LARGE SCALE GENOMIC DNA]</scope>
    <source>
        <strain evidence="15 16">JCM 12215</strain>
    </source>
</reference>
<organism evidence="15 16">
    <name type="scientific">Brevibacillus invocatus</name>
    <dbReference type="NCBI Taxonomy" id="173959"/>
    <lineage>
        <taxon>Bacteria</taxon>
        <taxon>Bacillati</taxon>
        <taxon>Bacillota</taxon>
        <taxon>Bacilli</taxon>
        <taxon>Bacillales</taxon>
        <taxon>Paenibacillaceae</taxon>
        <taxon>Brevibacillus</taxon>
    </lineage>
</organism>
<dbReference type="PROSITE" id="PS50928">
    <property type="entry name" value="ABC_TM1"/>
    <property type="match status" value="1"/>
</dbReference>
<name>A0A3M8C9B7_9BACL</name>
<keyword evidence="5 13" id="KW-0812">Transmembrane</keyword>
<sequence length="313" mass="33732">MKQYILQRLASGLIVLLGISIFSFALIHLIPGDPIRIMLGENATAEQVHALREQLGLNQPLVTQYFQYLANVLQGDLGTSFKTGRPVLSEILERFPATVKLAASGMFLAICIGITMGVLAARFKDTFIDFSAMSIATLGVSVPSFWLGILLIMLFTVKLGWLPIAGGTGFRDLILPAVTLGVLASTVISRLTRAGMVEVLSFDYIRTARAKGLGEGAVLFIHAFRNAMIPVVTIIGLQIASLLGGTVIIERVFDWPGLGSLAISSIASRDFPLVQGIILFIGVIFVLVNMLVDIVYSLIDPRIEVGQTKEGTS</sequence>
<evidence type="ECO:0000256" key="3">
    <source>
        <dbReference type="ARBA" id="ARBA00022475"/>
    </source>
</evidence>
<dbReference type="GO" id="GO:0015099">
    <property type="term" value="F:nickel cation transmembrane transporter activity"/>
    <property type="evidence" value="ECO:0007669"/>
    <property type="project" value="InterPro"/>
</dbReference>
<feature type="domain" description="ABC transmembrane type-1" evidence="14">
    <location>
        <begin position="95"/>
        <end position="296"/>
    </location>
</feature>
<dbReference type="InterPro" id="IPR045621">
    <property type="entry name" value="BPD_transp_1_N"/>
</dbReference>
<protein>
    <recommendedName>
        <fullName evidence="12">Nickel import system permease protein NikB</fullName>
    </recommendedName>
</protein>
<keyword evidence="9 13" id="KW-0472">Membrane</keyword>
<evidence type="ECO:0000256" key="4">
    <source>
        <dbReference type="ARBA" id="ARBA00022596"/>
    </source>
</evidence>
<feature type="transmembrane region" description="Helical" evidence="13">
    <location>
        <begin position="12"/>
        <end position="30"/>
    </location>
</feature>
<dbReference type="GO" id="GO:0005886">
    <property type="term" value="C:plasma membrane"/>
    <property type="evidence" value="ECO:0007669"/>
    <property type="project" value="UniProtKB-SubCell"/>
</dbReference>
<evidence type="ECO:0000256" key="10">
    <source>
        <dbReference type="ARBA" id="ARBA00024202"/>
    </source>
</evidence>
<evidence type="ECO:0000256" key="2">
    <source>
        <dbReference type="ARBA" id="ARBA00022448"/>
    </source>
</evidence>
<evidence type="ECO:0000259" key="14">
    <source>
        <dbReference type="PROSITE" id="PS50928"/>
    </source>
</evidence>
<dbReference type="CDD" id="cd06261">
    <property type="entry name" value="TM_PBP2"/>
    <property type="match status" value="1"/>
</dbReference>
<evidence type="ECO:0000256" key="5">
    <source>
        <dbReference type="ARBA" id="ARBA00022692"/>
    </source>
</evidence>
<comment type="similarity">
    <text evidence="10">Belongs to the binding-protein-dependent transport system permease family. OppBC subfamily.</text>
</comment>
<evidence type="ECO:0000313" key="16">
    <source>
        <dbReference type="Proteomes" id="UP000282028"/>
    </source>
</evidence>
<accession>A0A3M8C9B7</accession>
<dbReference type="PANTHER" id="PTHR43163">
    <property type="entry name" value="DIPEPTIDE TRANSPORT SYSTEM PERMEASE PROTEIN DPPB-RELATED"/>
    <property type="match status" value="1"/>
</dbReference>
<dbReference type="RefSeq" id="WP_122909694.1">
    <property type="nucleotide sequence ID" value="NZ_CBCSBE010000006.1"/>
</dbReference>
<dbReference type="PANTHER" id="PTHR43163:SF6">
    <property type="entry name" value="DIPEPTIDE TRANSPORT SYSTEM PERMEASE PROTEIN DPPB-RELATED"/>
    <property type="match status" value="1"/>
</dbReference>
<feature type="transmembrane region" description="Helical" evidence="13">
    <location>
        <begin position="135"/>
        <end position="161"/>
    </location>
</feature>
<gene>
    <name evidence="15" type="ORF">EDM52_14480</name>
</gene>
<dbReference type="Pfam" id="PF19300">
    <property type="entry name" value="BPD_transp_1_N"/>
    <property type="match status" value="1"/>
</dbReference>
<feature type="transmembrane region" description="Helical" evidence="13">
    <location>
        <begin position="173"/>
        <end position="192"/>
    </location>
</feature>
<comment type="subunit">
    <text evidence="11">The complex is composed of two ATP-binding proteins (NikD and NikE), two transmembrane proteins (NikB and NikC) and a solute-binding protein (NikA).</text>
</comment>
<dbReference type="Pfam" id="PF00528">
    <property type="entry name" value="BPD_transp_1"/>
    <property type="match status" value="1"/>
</dbReference>
<dbReference type="InterPro" id="IPR050045">
    <property type="entry name" value="Opp2B"/>
</dbReference>
<evidence type="ECO:0000256" key="13">
    <source>
        <dbReference type="RuleBase" id="RU363032"/>
    </source>
</evidence>
<dbReference type="NCBIfam" id="NF045470">
    <property type="entry name" value="Opp2B"/>
    <property type="match status" value="1"/>
</dbReference>
<comment type="caution">
    <text evidence="15">The sequence shown here is derived from an EMBL/GenBank/DDBJ whole genome shotgun (WGS) entry which is preliminary data.</text>
</comment>
<evidence type="ECO:0000256" key="1">
    <source>
        <dbReference type="ARBA" id="ARBA00004651"/>
    </source>
</evidence>
<dbReference type="OrthoDB" id="24153at2"/>
<dbReference type="SUPFAM" id="SSF161098">
    <property type="entry name" value="MetI-like"/>
    <property type="match status" value="1"/>
</dbReference>
<keyword evidence="6 13" id="KW-1133">Transmembrane helix</keyword>
<dbReference type="Gene3D" id="1.10.3720.10">
    <property type="entry name" value="MetI-like"/>
    <property type="match status" value="1"/>
</dbReference>
<keyword evidence="7" id="KW-0406">Ion transport</keyword>
<dbReference type="InterPro" id="IPR000515">
    <property type="entry name" value="MetI-like"/>
</dbReference>
<keyword evidence="3" id="KW-1003">Cell membrane</keyword>
<keyword evidence="4" id="KW-0533">Nickel</keyword>
<evidence type="ECO:0000256" key="6">
    <source>
        <dbReference type="ARBA" id="ARBA00022989"/>
    </source>
</evidence>
<dbReference type="Proteomes" id="UP000282028">
    <property type="component" value="Unassembled WGS sequence"/>
</dbReference>
<evidence type="ECO:0000256" key="11">
    <source>
        <dbReference type="ARBA" id="ARBA00038669"/>
    </source>
</evidence>
<evidence type="ECO:0000256" key="8">
    <source>
        <dbReference type="ARBA" id="ARBA00023112"/>
    </source>
</evidence>
<dbReference type="AlphaFoldDB" id="A0A3M8C9B7"/>
<dbReference type="EMBL" id="RHHR01000027">
    <property type="protein sequence ID" value="RNB71967.1"/>
    <property type="molecule type" value="Genomic_DNA"/>
</dbReference>
<feature type="transmembrane region" description="Helical" evidence="13">
    <location>
        <begin position="101"/>
        <end position="123"/>
    </location>
</feature>
<dbReference type="InterPro" id="IPR035906">
    <property type="entry name" value="MetI-like_sf"/>
</dbReference>
<keyword evidence="16" id="KW-1185">Reference proteome</keyword>
<feature type="transmembrane region" description="Helical" evidence="13">
    <location>
        <begin position="229"/>
        <end position="253"/>
    </location>
</feature>
<evidence type="ECO:0000256" key="7">
    <source>
        <dbReference type="ARBA" id="ARBA00023065"/>
    </source>
</evidence>
<evidence type="ECO:0000313" key="15">
    <source>
        <dbReference type="EMBL" id="RNB71967.1"/>
    </source>
</evidence>
<keyword evidence="8" id="KW-0921">Nickel transport</keyword>
<proteinExistence type="inferred from homology"/>
<feature type="transmembrane region" description="Helical" evidence="13">
    <location>
        <begin position="273"/>
        <end position="299"/>
    </location>
</feature>
<keyword evidence="2 13" id="KW-0813">Transport</keyword>
<evidence type="ECO:0000256" key="9">
    <source>
        <dbReference type="ARBA" id="ARBA00023136"/>
    </source>
</evidence>
<comment type="subcellular location">
    <subcellularLocation>
        <location evidence="1 13">Cell membrane</location>
        <topology evidence="1 13">Multi-pass membrane protein</topology>
    </subcellularLocation>
</comment>